<dbReference type="GO" id="GO:0005829">
    <property type="term" value="C:cytosol"/>
    <property type="evidence" value="ECO:0007669"/>
    <property type="project" value="TreeGrafter"/>
</dbReference>
<dbReference type="Pfam" id="PF13086">
    <property type="entry name" value="AAA_11"/>
    <property type="match status" value="2"/>
</dbReference>
<reference evidence="2" key="2">
    <citation type="journal article" date="2015" name="Gigascience">
        <title>Reconstructing a comprehensive transcriptome assembly of a white-pupal translocated strain of the pest fruit fly Bactrocera cucurbitae.</title>
        <authorList>
            <person name="Sim S.B."/>
            <person name="Calla B."/>
            <person name="Hall B."/>
            <person name="DeRego T."/>
            <person name="Geib S.M."/>
        </authorList>
    </citation>
    <scope>NUCLEOTIDE SEQUENCE</scope>
</reference>
<name>A0A0A1WPV9_ZEUCU</name>
<keyword evidence="2" id="KW-0378">Hydrolase</keyword>
<proteinExistence type="predicted"/>
<dbReference type="AlphaFoldDB" id="A0A0A1WPV9"/>
<dbReference type="Gene3D" id="3.40.50.300">
    <property type="entry name" value="P-loop containing nucleotide triphosphate hydrolases"/>
    <property type="match status" value="2"/>
</dbReference>
<dbReference type="SUPFAM" id="SSF52540">
    <property type="entry name" value="P-loop containing nucleoside triphosphate hydrolases"/>
    <property type="match status" value="1"/>
</dbReference>
<sequence>MSKKARKRSGLQFEKEVIGQFLMYLYGRQEVKPETDWILKKKEARRVFEEFLNLSKNVKMRQRIGKSPVAKIGTLLDRTGYLIDIEIGSEDFRINHQKVMQYKEIEALHKTLEKKLVTYDKENKKLHRLSNKQYLALTNALELFLPPPALLELKKKKFVDELLCEHSTQFADYFKNGLIFTPQNMLGAMQLLLQIEDVDNFDKYRRLIQRDVKLGHTQPNRYSFTLTRKSRKVGSSYEVLLSRFNRVLIVAECAETKAITKEQMLEFLISGGLDLNVRGKIIGTTYLARIENVSGKNVTIETEGELPANPKASYLIIFFPARLTIRYQHNALKLCRETFAMLQRFLFPQTVVETSLPRLCLNYYDKNIASNPEQIEAVHNIVASGKNSKLQAPYIIFGPPGTGKTSIIVESILQLLLHDRNAKILVTSGPNCACDEIALRICNTLALGKKPRENIVARIYCYSQERRRENLNKLLLEYSNMYDWHFMPDVKLLQQYRIVVCTLSAVGKLLSGGLHNFTHVFLDEAAACSMSEGLIGVVGGLNENSQLILAGDHKQLGPILNSQRAEALGLGVSLMERLLQRKCYDVNEANGDYNRGIQTRLCRNFRSHPAIVKLFSELYYDNKLKALASKDKTNLAANWTELHDPTFPILFHAVHGELVYDGDSGR</sequence>
<organism evidence="2">
    <name type="scientific">Zeugodacus cucurbitae</name>
    <name type="common">Melon fruit fly</name>
    <name type="synonym">Bactrocera cucurbitae</name>
    <dbReference type="NCBI Taxonomy" id="28588"/>
    <lineage>
        <taxon>Eukaryota</taxon>
        <taxon>Metazoa</taxon>
        <taxon>Ecdysozoa</taxon>
        <taxon>Arthropoda</taxon>
        <taxon>Hexapoda</taxon>
        <taxon>Insecta</taxon>
        <taxon>Pterygota</taxon>
        <taxon>Neoptera</taxon>
        <taxon>Endopterygota</taxon>
        <taxon>Diptera</taxon>
        <taxon>Brachycera</taxon>
        <taxon>Muscomorpha</taxon>
        <taxon>Tephritoidea</taxon>
        <taxon>Tephritidae</taxon>
        <taxon>Zeugodacus</taxon>
        <taxon>Zeugodacus</taxon>
    </lineage>
</organism>
<dbReference type="InterPro" id="IPR045055">
    <property type="entry name" value="DNA2/NAM7-like"/>
</dbReference>
<evidence type="ECO:0000259" key="1">
    <source>
        <dbReference type="Pfam" id="PF13086"/>
    </source>
</evidence>
<feature type="domain" description="DNA2/NAM7 helicase helicase" evidence="1">
    <location>
        <begin position="491"/>
        <end position="562"/>
    </location>
</feature>
<dbReference type="PANTHER" id="PTHR10887">
    <property type="entry name" value="DNA2/NAM7 HELICASE FAMILY"/>
    <property type="match status" value="1"/>
</dbReference>
<dbReference type="GO" id="GO:0032574">
    <property type="term" value="F:5'-3' RNA helicase activity"/>
    <property type="evidence" value="ECO:0007669"/>
    <property type="project" value="InterPro"/>
</dbReference>
<keyword evidence="2" id="KW-0347">Helicase</keyword>
<dbReference type="GO" id="GO:0035194">
    <property type="term" value="P:regulatory ncRNA-mediated post-transcriptional gene silencing"/>
    <property type="evidence" value="ECO:0007669"/>
    <property type="project" value="TreeGrafter"/>
</dbReference>
<dbReference type="CDD" id="cd18038">
    <property type="entry name" value="DEXXQc_Helz-like"/>
    <property type="match status" value="1"/>
</dbReference>
<feature type="domain" description="DNA2/NAM7 helicase helicase" evidence="1">
    <location>
        <begin position="370"/>
        <end position="478"/>
    </location>
</feature>
<reference evidence="2" key="1">
    <citation type="submission" date="2014-11" db="EMBL/GenBank/DDBJ databases">
        <authorList>
            <person name="Geib S."/>
        </authorList>
    </citation>
    <scope>NUCLEOTIDE SEQUENCE</scope>
</reference>
<dbReference type="GO" id="GO:0043186">
    <property type="term" value="C:P granule"/>
    <property type="evidence" value="ECO:0007669"/>
    <property type="project" value="TreeGrafter"/>
</dbReference>
<dbReference type="InterPro" id="IPR026122">
    <property type="entry name" value="MOV-10/SDE3_DEXXQ/H-box"/>
</dbReference>
<dbReference type="GO" id="GO:0003723">
    <property type="term" value="F:RNA binding"/>
    <property type="evidence" value="ECO:0007669"/>
    <property type="project" value="InterPro"/>
</dbReference>
<dbReference type="InterPro" id="IPR041677">
    <property type="entry name" value="DNA2/NAM7_AAA_11"/>
</dbReference>
<gene>
    <name evidence="2" type="primary">mov10b.1_2</name>
    <name evidence="2" type="ORF">g.22707</name>
</gene>
<dbReference type="PANTHER" id="PTHR10887:SF419">
    <property type="entry name" value="RNA HELICASE MOV10L1"/>
    <property type="match status" value="1"/>
</dbReference>
<protein>
    <submittedName>
        <fullName evidence="2">Putative helicase mov-10-B.1</fullName>
    </submittedName>
</protein>
<keyword evidence="2" id="KW-0547">Nucleotide-binding</keyword>
<accession>A0A0A1WPV9</accession>
<dbReference type="EMBL" id="GBXI01013839">
    <property type="protein sequence ID" value="JAD00453.1"/>
    <property type="molecule type" value="Transcribed_RNA"/>
</dbReference>
<evidence type="ECO:0000313" key="2">
    <source>
        <dbReference type="EMBL" id="JAD00453.1"/>
    </source>
</evidence>
<keyword evidence="2" id="KW-0067">ATP-binding</keyword>
<dbReference type="InterPro" id="IPR027417">
    <property type="entry name" value="P-loop_NTPase"/>
</dbReference>